<dbReference type="InterPro" id="IPR009075">
    <property type="entry name" value="AcylCo_DH/oxidase_C"/>
</dbReference>
<dbReference type="Proteomes" id="UP000786989">
    <property type="component" value="Unassembled WGS sequence"/>
</dbReference>
<dbReference type="InterPro" id="IPR006091">
    <property type="entry name" value="Acyl-CoA_Oxase/DH_mid-dom"/>
</dbReference>
<dbReference type="InterPro" id="IPR037069">
    <property type="entry name" value="AcylCoA_DH/ox_N_sf"/>
</dbReference>
<dbReference type="PANTHER" id="PTHR43884">
    <property type="entry name" value="ACYL-COA DEHYDROGENASE"/>
    <property type="match status" value="1"/>
</dbReference>
<comment type="cofactor">
    <cofactor evidence="1 6">
        <name>FAD</name>
        <dbReference type="ChEBI" id="CHEBI:57692"/>
    </cofactor>
</comment>
<dbReference type="GO" id="GO:0050660">
    <property type="term" value="F:flavin adenine dinucleotide binding"/>
    <property type="evidence" value="ECO:0007669"/>
    <property type="project" value="InterPro"/>
</dbReference>
<feature type="domain" description="Acyl-CoA dehydrogenase/oxidase N-terminal" evidence="9">
    <location>
        <begin position="6"/>
        <end position="107"/>
    </location>
</feature>
<dbReference type="InterPro" id="IPR046373">
    <property type="entry name" value="Acyl-CoA_Oxase/DH_mid-dom_sf"/>
</dbReference>
<evidence type="ECO:0000256" key="5">
    <source>
        <dbReference type="ARBA" id="ARBA00023002"/>
    </source>
</evidence>
<dbReference type="InterPro" id="IPR036250">
    <property type="entry name" value="AcylCo_DH-like_C"/>
</dbReference>
<dbReference type="Gene3D" id="2.40.110.10">
    <property type="entry name" value="Butyryl-CoA Dehydrogenase, subunit A, domain 2"/>
    <property type="match status" value="1"/>
</dbReference>
<evidence type="ECO:0000256" key="6">
    <source>
        <dbReference type="RuleBase" id="RU362125"/>
    </source>
</evidence>
<evidence type="ECO:0000259" key="8">
    <source>
        <dbReference type="Pfam" id="PF02770"/>
    </source>
</evidence>
<name>A0A9D2UXS1_9ACTN</name>
<dbReference type="Pfam" id="PF00441">
    <property type="entry name" value="Acyl-CoA_dh_1"/>
    <property type="match status" value="1"/>
</dbReference>
<dbReference type="EMBL" id="DYWI01000150">
    <property type="protein sequence ID" value="HJF66008.1"/>
    <property type="molecule type" value="Genomic_DNA"/>
</dbReference>
<gene>
    <name evidence="10" type="ORF">K8U77_07860</name>
</gene>
<evidence type="ECO:0000256" key="2">
    <source>
        <dbReference type="ARBA" id="ARBA00009347"/>
    </source>
</evidence>
<dbReference type="SUPFAM" id="SSF56645">
    <property type="entry name" value="Acyl-CoA dehydrogenase NM domain-like"/>
    <property type="match status" value="1"/>
</dbReference>
<evidence type="ECO:0000256" key="1">
    <source>
        <dbReference type="ARBA" id="ARBA00001974"/>
    </source>
</evidence>
<dbReference type="PANTHER" id="PTHR43884:SF12">
    <property type="entry name" value="ISOVALERYL-COA DEHYDROGENASE, MITOCHONDRIAL-RELATED"/>
    <property type="match status" value="1"/>
</dbReference>
<evidence type="ECO:0000259" key="7">
    <source>
        <dbReference type="Pfam" id="PF00441"/>
    </source>
</evidence>
<evidence type="ECO:0000256" key="3">
    <source>
        <dbReference type="ARBA" id="ARBA00022630"/>
    </source>
</evidence>
<protein>
    <submittedName>
        <fullName evidence="10">Acyl-CoA dehydrogenase family protein</fullName>
    </submittedName>
</protein>
<dbReference type="InterPro" id="IPR006089">
    <property type="entry name" value="Acyl-CoA_DH_CS"/>
</dbReference>
<dbReference type="AlphaFoldDB" id="A0A9D2UXS1"/>
<accession>A0A9D2UXS1</accession>
<dbReference type="Gene3D" id="1.20.140.10">
    <property type="entry name" value="Butyryl-CoA Dehydrogenase, subunit A, domain 3"/>
    <property type="match status" value="1"/>
</dbReference>
<dbReference type="GO" id="GO:0003995">
    <property type="term" value="F:acyl-CoA dehydrogenase activity"/>
    <property type="evidence" value="ECO:0007669"/>
    <property type="project" value="InterPro"/>
</dbReference>
<keyword evidence="4 6" id="KW-0274">FAD</keyword>
<keyword evidence="5 6" id="KW-0560">Oxidoreductase</keyword>
<reference evidence="10" key="1">
    <citation type="journal article" date="2021" name="PeerJ">
        <title>Extensive microbial diversity within the chicken gut microbiome revealed by metagenomics and culture.</title>
        <authorList>
            <person name="Gilroy R."/>
            <person name="Ravi A."/>
            <person name="Getino M."/>
            <person name="Pursley I."/>
            <person name="Horton D.L."/>
            <person name="Alikhan N.F."/>
            <person name="Baker D."/>
            <person name="Gharbi K."/>
            <person name="Hall N."/>
            <person name="Watson M."/>
            <person name="Adriaenssens E.M."/>
            <person name="Foster-Nyarko E."/>
            <person name="Jarju S."/>
            <person name="Secka A."/>
            <person name="Antonio M."/>
            <person name="Oren A."/>
            <person name="Chaudhuri R.R."/>
            <person name="La Ragione R."/>
            <person name="Hildebrand F."/>
            <person name="Pallen M.J."/>
        </authorList>
    </citation>
    <scope>NUCLEOTIDE SEQUENCE</scope>
    <source>
        <strain evidence="10">ChiGjej6B6-11269</strain>
    </source>
</reference>
<evidence type="ECO:0000313" key="11">
    <source>
        <dbReference type="Proteomes" id="UP000786989"/>
    </source>
</evidence>
<organism evidence="10 11">
    <name type="scientific">Slackia equolifaciens</name>
    <dbReference type="NCBI Taxonomy" id="498718"/>
    <lineage>
        <taxon>Bacteria</taxon>
        <taxon>Bacillati</taxon>
        <taxon>Actinomycetota</taxon>
        <taxon>Coriobacteriia</taxon>
        <taxon>Eggerthellales</taxon>
        <taxon>Eggerthellaceae</taxon>
        <taxon>Slackia</taxon>
    </lineage>
</organism>
<sequence length="385" mass="43072">MDFSYTDEQSLLVESVKEFCDRNFDEQKINDMYAKGAMSDELIKAYLDAGFGLMGIPEEYGGVPCDMVTLGIMTEEFAHYSGCVTPLLNNTLALYDMLDFGSPEQIKMCMDVYLETGKPIFSLGFSEPGAGSDNASLSSVARRQEDGTYLLNGQKTWVTQGEVFPYVIVVAKDEDPAPENREMSMWLVPLESDGLTTAPLHKRGQQIMPFCEMYFDNVVLTEDMRVGNQGEGFVNLMKNFEMERCLIIAQCLGCAQAAMDDAAAYVSERMTFGKSISRYQLIQEKLTDMEIALMNTRNLLYRTLWKLDCGESIRTDSALLKRYGAQQCSMVASEALQIFGGLGYTTETRVGRIWADLRGHQIAAGTDEIMVHIAGRQLAKKYARK</sequence>
<evidence type="ECO:0000256" key="4">
    <source>
        <dbReference type="ARBA" id="ARBA00022827"/>
    </source>
</evidence>
<evidence type="ECO:0000313" key="10">
    <source>
        <dbReference type="EMBL" id="HJF66008.1"/>
    </source>
</evidence>
<dbReference type="SUPFAM" id="SSF47203">
    <property type="entry name" value="Acyl-CoA dehydrogenase C-terminal domain-like"/>
    <property type="match status" value="1"/>
</dbReference>
<dbReference type="PROSITE" id="PS00073">
    <property type="entry name" value="ACYL_COA_DH_2"/>
    <property type="match status" value="1"/>
</dbReference>
<keyword evidence="3 6" id="KW-0285">Flavoprotein</keyword>
<feature type="domain" description="Acyl-CoA dehydrogenase/oxidase C-terminal" evidence="7">
    <location>
        <begin position="230"/>
        <end position="378"/>
    </location>
</feature>
<feature type="domain" description="Acyl-CoA oxidase/dehydrogenase middle" evidence="8">
    <location>
        <begin position="123"/>
        <end position="218"/>
    </location>
</feature>
<evidence type="ECO:0000259" key="9">
    <source>
        <dbReference type="Pfam" id="PF02771"/>
    </source>
</evidence>
<comment type="similarity">
    <text evidence="2 6">Belongs to the acyl-CoA dehydrogenase family.</text>
</comment>
<dbReference type="Pfam" id="PF02770">
    <property type="entry name" value="Acyl-CoA_dh_M"/>
    <property type="match status" value="1"/>
</dbReference>
<dbReference type="FunFam" id="1.20.140.10:FF:000001">
    <property type="entry name" value="Acyl-CoA dehydrogenase"/>
    <property type="match status" value="1"/>
</dbReference>
<dbReference type="InterPro" id="IPR013786">
    <property type="entry name" value="AcylCoA_DH/ox_N"/>
</dbReference>
<dbReference type="InterPro" id="IPR009100">
    <property type="entry name" value="AcylCoA_DH/oxidase_NM_dom_sf"/>
</dbReference>
<dbReference type="Gene3D" id="1.10.540.10">
    <property type="entry name" value="Acyl-CoA dehydrogenase/oxidase, N-terminal domain"/>
    <property type="match status" value="1"/>
</dbReference>
<comment type="caution">
    <text evidence="10">The sequence shown here is derived from an EMBL/GenBank/DDBJ whole genome shotgun (WGS) entry which is preliminary data.</text>
</comment>
<dbReference type="CDD" id="cd00567">
    <property type="entry name" value="ACAD"/>
    <property type="match status" value="1"/>
</dbReference>
<dbReference type="Pfam" id="PF02771">
    <property type="entry name" value="Acyl-CoA_dh_N"/>
    <property type="match status" value="1"/>
</dbReference>
<reference evidence="10" key="2">
    <citation type="submission" date="2021-09" db="EMBL/GenBank/DDBJ databases">
        <authorList>
            <person name="Gilroy R."/>
        </authorList>
    </citation>
    <scope>NUCLEOTIDE SEQUENCE</scope>
    <source>
        <strain evidence="10">ChiGjej6B6-11269</strain>
    </source>
</reference>
<proteinExistence type="inferred from homology"/>